<evidence type="ECO:0000259" key="1">
    <source>
        <dbReference type="PROSITE" id="PS50042"/>
    </source>
</evidence>
<sequence>KGSMFMKQDREFTEAILVKLEYELFNAGDIIIHQDARADHMFFIEHGRVLVKNEYFQMELYDGDHFGGD</sequence>
<dbReference type="Gene3D" id="2.60.120.10">
    <property type="entry name" value="Jelly Rolls"/>
    <property type="match status" value="1"/>
</dbReference>
<feature type="non-terminal residue" evidence="2">
    <location>
        <position position="69"/>
    </location>
</feature>
<feature type="domain" description="Cyclic nucleotide-binding" evidence="1">
    <location>
        <begin position="4"/>
        <end position="69"/>
    </location>
</feature>
<dbReference type="SUPFAM" id="SSF51206">
    <property type="entry name" value="cAMP-binding domain-like"/>
    <property type="match status" value="1"/>
</dbReference>
<feature type="non-terminal residue" evidence="2">
    <location>
        <position position="1"/>
    </location>
</feature>
<accession>A0ABD0P0I0</accession>
<gene>
    <name evidence="2" type="ORF">M9458_035734</name>
</gene>
<dbReference type="PROSITE" id="PS50042">
    <property type="entry name" value="CNMP_BINDING_3"/>
    <property type="match status" value="1"/>
</dbReference>
<dbReference type="InterPro" id="IPR018490">
    <property type="entry name" value="cNMP-bd_dom_sf"/>
</dbReference>
<dbReference type="InterPro" id="IPR000595">
    <property type="entry name" value="cNMP-bd_dom"/>
</dbReference>
<dbReference type="InterPro" id="IPR014710">
    <property type="entry name" value="RmlC-like_jellyroll"/>
</dbReference>
<evidence type="ECO:0000313" key="2">
    <source>
        <dbReference type="EMBL" id="KAL0167512.1"/>
    </source>
</evidence>
<proteinExistence type="predicted"/>
<evidence type="ECO:0000313" key="3">
    <source>
        <dbReference type="Proteomes" id="UP001529510"/>
    </source>
</evidence>
<dbReference type="EMBL" id="JAMKFB020000018">
    <property type="protein sequence ID" value="KAL0167512.1"/>
    <property type="molecule type" value="Genomic_DNA"/>
</dbReference>
<dbReference type="Proteomes" id="UP001529510">
    <property type="component" value="Unassembled WGS sequence"/>
</dbReference>
<name>A0ABD0P0I0_CIRMR</name>
<protein>
    <recommendedName>
        <fullName evidence="1">Cyclic nucleotide-binding domain-containing protein</fullName>
    </recommendedName>
</protein>
<dbReference type="AlphaFoldDB" id="A0ABD0P0I0"/>
<keyword evidence="3" id="KW-1185">Reference proteome</keyword>
<organism evidence="2 3">
    <name type="scientific">Cirrhinus mrigala</name>
    <name type="common">Mrigala</name>
    <dbReference type="NCBI Taxonomy" id="683832"/>
    <lineage>
        <taxon>Eukaryota</taxon>
        <taxon>Metazoa</taxon>
        <taxon>Chordata</taxon>
        <taxon>Craniata</taxon>
        <taxon>Vertebrata</taxon>
        <taxon>Euteleostomi</taxon>
        <taxon>Actinopterygii</taxon>
        <taxon>Neopterygii</taxon>
        <taxon>Teleostei</taxon>
        <taxon>Ostariophysi</taxon>
        <taxon>Cypriniformes</taxon>
        <taxon>Cyprinidae</taxon>
        <taxon>Labeoninae</taxon>
        <taxon>Labeonini</taxon>
        <taxon>Cirrhinus</taxon>
    </lineage>
</organism>
<reference evidence="2 3" key="1">
    <citation type="submission" date="2024-05" db="EMBL/GenBank/DDBJ databases">
        <title>Genome sequencing and assembly of Indian major carp, Cirrhinus mrigala (Hamilton, 1822).</title>
        <authorList>
            <person name="Mohindra V."/>
            <person name="Chowdhury L.M."/>
            <person name="Lal K."/>
            <person name="Jena J.K."/>
        </authorList>
    </citation>
    <scope>NUCLEOTIDE SEQUENCE [LARGE SCALE GENOMIC DNA]</scope>
    <source>
        <strain evidence="2">CM1030</strain>
        <tissue evidence="2">Blood</tissue>
    </source>
</reference>
<comment type="caution">
    <text evidence="2">The sequence shown here is derived from an EMBL/GenBank/DDBJ whole genome shotgun (WGS) entry which is preliminary data.</text>
</comment>